<evidence type="ECO:0000313" key="19">
    <source>
        <dbReference type="EMBL" id="KAF9405722.1"/>
    </source>
</evidence>
<dbReference type="InterPro" id="IPR011068">
    <property type="entry name" value="NuclTrfase_I-like_C"/>
</dbReference>
<dbReference type="InterPro" id="IPR043519">
    <property type="entry name" value="NT_sf"/>
</dbReference>
<evidence type="ECO:0000256" key="8">
    <source>
        <dbReference type="ARBA" id="ARBA00022840"/>
    </source>
</evidence>
<dbReference type="Proteomes" id="UP000648187">
    <property type="component" value="Unassembled WGS sequence"/>
</dbReference>
<protein>
    <recommendedName>
        <fullName evidence="12">Poly(A) polymerase</fullName>
        <ecNumber evidence="12">2.7.7.19</ecNumber>
    </recommendedName>
</protein>
<feature type="binding site" evidence="13">
    <location>
        <begin position="74"/>
        <end position="76"/>
    </location>
    <ligand>
        <name>ATP</name>
        <dbReference type="ChEBI" id="CHEBI:30616"/>
    </ligand>
</feature>
<dbReference type="CDD" id="cd05402">
    <property type="entry name" value="NT_PAP_TUTase"/>
    <property type="match status" value="1"/>
</dbReference>
<dbReference type="GO" id="GO:0006397">
    <property type="term" value="P:mRNA processing"/>
    <property type="evidence" value="ECO:0007669"/>
    <property type="project" value="UniProtKB-KW"/>
</dbReference>
<keyword evidence="4 12" id="KW-0507">mRNA processing</keyword>
<gene>
    <name evidence="19" type="ORF">HW555_013659</name>
</gene>
<keyword evidence="8 12" id="KW-0067">ATP-binding</keyword>
<dbReference type="InterPro" id="IPR007010">
    <property type="entry name" value="PolA_pol_RNA-bd_dom"/>
</dbReference>
<comment type="cofactor">
    <cofactor evidence="1">
        <name>Mn(2+)</name>
        <dbReference type="ChEBI" id="CHEBI:29035"/>
    </cofactor>
</comment>
<dbReference type="Pfam" id="PF04926">
    <property type="entry name" value="PAP_RNA-bind"/>
    <property type="match status" value="1"/>
</dbReference>
<evidence type="ECO:0000256" key="4">
    <source>
        <dbReference type="ARBA" id="ARBA00022664"/>
    </source>
</evidence>
<dbReference type="GO" id="GO:0046872">
    <property type="term" value="F:metal ion binding"/>
    <property type="evidence" value="ECO:0007669"/>
    <property type="project" value="UniProtKB-KW"/>
</dbReference>
<dbReference type="Gene3D" id="3.30.460.10">
    <property type="entry name" value="Beta Polymerase, domain 2"/>
    <property type="match status" value="1"/>
</dbReference>
<dbReference type="EMBL" id="JACKWZ010000692">
    <property type="protein sequence ID" value="KAF9405722.1"/>
    <property type="molecule type" value="Genomic_DNA"/>
</dbReference>
<proteinExistence type="inferred from homology"/>
<evidence type="ECO:0000256" key="2">
    <source>
        <dbReference type="ARBA" id="ARBA00004123"/>
    </source>
</evidence>
<dbReference type="InterPro" id="IPR048840">
    <property type="entry name" value="PolA_pol_NTPase"/>
</dbReference>
<evidence type="ECO:0000256" key="9">
    <source>
        <dbReference type="ARBA" id="ARBA00022842"/>
    </source>
</evidence>
<comment type="catalytic activity">
    <reaction evidence="11 12">
        <text>RNA(n) + ATP = RNA(n)-3'-adenine ribonucleotide + diphosphate</text>
        <dbReference type="Rhea" id="RHEA:11332"/>
        <dbReference type="Rhea" id="RHEA-COMP:14527"/>
        <dbReference type="Rhea" id="RHEA-COMP:17347"/>
        <dbReference type="ChEBI" id="CHEBI:30616"/>
        <dbReference type="ChEBI" id="CHEBI:33019"/>
        <dbReference type="ChEBI" id="CHEBI:140395"/>
        <dbReference type="ChEBI" id="CHEBI:173115"/>
        <dbReference type="EC" id="2.7.7.19"/>
    </reaction>
</comment>
<feature type="domain" description="Poly(A) polymerase nucleotidyltransferase" evidence="18">
    <location>
        <begin position="3"/>
        <end position="188"/>
    </location>
</feature>
<dbReference type="EC" id="2.7.7.19" evidence="12"/>
<evidence type="ECO:0000256" key="13">
    <source>
        <dbReference type="PIRSR" id="PIRSR018425-1"/>
    </source>
</evidence>
<organism evidence="19 20">
    <name type="scientific">Spodoptera exigua</name>
    <name type="common">Beet armyworm</name>
    <name type="synonym">Noctua fulgens</name>
    <dbReference type="NCBI Taxonomy" id="7107"/>
    <lineage>
        <taxon>Eukaryota</taxon>
        <taxon>Metazoa</taxon>
        <taxon>Ecdysozoa</taxon>
        <taxon>Arthropoda</taxon>
        <taxon>Hexapoda</taxon>
        <taxon>Insecta</taxon>
        <taxon>Pterygota</taxon>
        <taxon>Neoptera</taxon>
        <taxon>Endopterygota</taxon>
        <taxon>Lepidoptera</taxon>
        <taxon>Glossata</taxon>
        <taxon>Ditrysia</taxon>
        <taxon>Noctuoidea</taxon>
        <taxon>Noctuidae</taxon>
        <taxon>Amphipyrinae</taxon>
        <taxon>Spodoptera</taxon>
    </lineage>
</organism>
<keyword evidence="20" id="KW-1185">Reference proteome</keyword>
<evidence type="ECO:0000256" key="12">
    <source>
        <dbReference type="PIRNR" id="PIRNR018425"/>
    </source>
</evidence>
<dbReference type="Pfam" id="PF04928">
    <property type="entry name" value="PAP_central"/>
    <property type="match status" value="1"/>
</dbReference>
<keyword evidence="10 12" id="KW-0539">Nucleus</keyword>
<dbReference type="Gene3D" id="3.30.70.590">
    <property type="entry name" value="Poly(A) polymerase predicted RNA binding domain"/>
    <property type="match status" value="1"/>
</dbReference>
<dbReference type="PANTHER" id="PTHR10682:SF10">
    <property type="entry name" value="POLYNUCLEOTIDE ADENYLYLTRANSFERASE"/>
    <property type="match status" value="1"/>
</dbReference>
<comment type="cofactor">
    <cofactor evidence="14">
        <name>Mg(2+)</name>
        <dbReference type="ChEBI" id="CHEBI:18420"/>
    </cofactor>
    <text evidence="14">Binds 2 magnesium ions. Also active with manganese.</text>
</comment>
<feature type="domain" description="Poly(A) polymerase RNA-binding" evidence="16">
    <location>
        <begin position="339"/>
        <end position="495"/>
    </location>
</feature>
<evidence type="ECO:0000256" key="15">
    <source>
        <dbReference type="SAM" id="MobiDB-lite"/>
    </source>
</evidence>
<comment type="subcellular location">
    <subcellularLocation>
        <location evidence="2 12">Nucleus</location>
    </subcellularLocation>
</comment>
<name>A0A835KZL2_SPOEX</name>
<dbReference type="AlphaFoldDB" id="A0A835KZL2"/>
<dbReference type="FunFam" id="1.10.1410.10:FF:000001">
    <property type="entry name" value="Putative poly(A) polymerase gamma"/>
    <property type="match status" value="1"/>
</dbReference>
<dbReference type="GO" id="GO:0005634">
    <property type="term" value="C:nucleus"/>
    <property type="evidence" value="ECO:0007669"/>
    <property type="project" value="UniProtKB-SubCell"/>
</dbReference>
<keyword evidence="7 12" id="KW-0547">Nucleotide-binding</keyword>
<dbReference type="InterPro" id="IPR014492">
    <property type="entry name" value="PolyA_polymerase"/>
</dbReference>
<evidence type="ECO:0000256" key="5">
    <source>
        <dbReference type="ARBA" id="ARBA00022679"/>
    </source>
</evidence>
<accession>A0A835KZL2</accession>
<dbReference type="GO" id="GO:0003723">
    <property type="term" value="F:RNA binding"/>
    <property type="evidence" value="ECO:0007669"/>
    <property type="project" value="UniProtKB-UniRule"/>
</dbReference>
<dbReference type="FunFam" id="3.30.460.10:FF:000002">
    <property type="entry name" value="Poly(A) polymerase alpha, putative"/>
    <property type="match status" value="1"/>
</dbReference>
<evidence type="ECO:0000256" key="10">
    <source>
        <dbReference type="ARBA" id="ARBA00023242"/>
    </source>
</evidence>
<dbReference type="Gene3D" id="1.10.1410.10">
    <property type="match status" value="1"/>
</dbReference>
<dbReference type="GO" id="GO:1990817">
    <property type="term" value="F:poly(A) RNA polymerase activity"/>
    <property type="evidence" value="ECO:0007669"/>
    <property type="project" value="UniProtKB-UniRule"/>
</dbReference>
<dbReference type="GO" id="GO:0031123">
    <property type="term" value="P:RNA 3'-end processing"/>
    <property type="evidence" value="ECO:0007669"/>
    <property type="project" value="InterPro"/>
</dbReference>
<evidence type="ECO:0000259" key="17">
    <source>
        <dbReference type="Pfam" id="PF04928"/>
    </source>
</evidence>
<feature type="domain" description="Poly(A) polymerase central" evidence="17">
    <location>
        <begin position="193"/>
        <end position="336"/>
    </location>
</feature>
<comment type="caution">
    <text evidence="19">The sequence shown here is derived from an EMBL/GenBank/DDBJ whole genome shotgun (WGS) entry which is preliminary data.</text>
</comment>
<dbReference type="PIRSF" id="PIRSF018425">
    <property type="entry name" value="PolyA_polymerase"/>
    <property type="match status" value="1"/>
</dbReference>
<evidence type="ECO:0000259" key="18">
    <source>
        <dbReference type="Pfam" id="PF20750"/>
    </source>
</evidence>
<keyword evidence="5 12" id="KW-0808">Transferase</keyword>
<dbReference type="Pfam" id="PF20750">
    <property type="entry name" value="PAP_NTPase"/>
    <property type="match status" value="1"/>
</dbReference>
<dbReference type="InterPro" id="IPR007012">
    <property type="entry name" value="PolA_pol_cen_dom"/>
</dbReference>
<dbReference type="GO" id="GO:0005524">
    <property type="term" value="F:ATP binding"/>
    <property type="evidence" value="ECO:0007669"/>
    <property type="project" value="UniProtKB-UniRule"/>
</dbReference>
<feature type="binding site" evidence="14">
    <location>
        <position position="89"/>
    </location>
    <ligand>
        <name>Mg(2+)</name>
        <dbReference type="ChEBI" id="CHEBI:18420"/>
        <label>1</label>
        <note>catalytic</note>
    </ligand>
</feature>
<feature type="region of interest" description="Disordered" evidence="15">
    <location>
        <begin position="513"/>
        <end position="550"/>
    </location>
</feature>
<evidence type="ECO:0000313" key="20">
    <source>
        <dbReference type="Proteomes" id="UP000648187"/>
    </source>
</evidence>
<dbReference type="PANTHER" id="PTHR10682">
    <property type="entry name" value="POLY A POLYMERASE"/>
    <property type="match status" value="1"/>
</dbReference>
<feature type="binding site" evidence="13">
    <location>
        <position position="202"/>
    </location>
    <ligand>
        <name>ATP</name>
        <dbReference type="ChEBI" id="CHEBI:30616"/>
    </ligand>
</feature>
<comment type="function">
    <text evidence="12">Polymerase that creates the 3'-poly(A) tail of mRNA's.</text>
</comment>
<evidence type="ECO:0000256" key="11">
    <source>
        <dbReference type="ARBA" id="ARBA00048830"/>
    </source>
</evidence>
<feature type="binding site" evidence="14">
    <location>
        <position position="89"/>
    </location>
    <ligand>
        <name>Mg(2+)</name>
        <dbReference type="ChEBI" id="CHEBI:18420"/>
        <label>2</label>
        <note>catalytic</note>
    </ligand>
</feature>
<dbReference type="SUPFAM" id="SSF81631">
    <property type="entry name" value="PAP/OAS1 substrate-binding domain"/>
    <property type="match status" value="1"/>
</dbReference>
<evidence type="ECO:0000256" key="7">
    <source>
        <dbReference type="ARBA" id="ARBA00022741"/>
    </source>
</evidence>
<evidence type="ECO:0000256" key="14">
    <source>
        <dbReference type="PIRSR" id="PIRSR018425-2"/>
    </source>
</evidence>
<sequence>MVAGPSLVAQDQTEELKQCMIPYGAYESKSEANRRVEVLGALHLLVQQWIKEQSLKKGLPAYVAHSAGGLICPFGSYRLRVHPRFAKIDLLCVAPRHIQRSDFFTSLYELLKGHPQVTELRALENAYVPVIKMTFNQIRINLLFASLDLPKVPVSLNLRDDTLIKNMDYKCVRSVNSYRATEEILRLVPNVSHFRGTLRAVKLWAKRRGVFSNTLGFLDDVSLAMLVAYTCQLYPDSLPSTLVHKFFCVLAQWKWPQLARQKHSKAITMFPFWDSAVDVSHFFESMRIVTPLYPEHTSTFNMSKSTRTIVMEEIKIGLTATVDILLNKRGWADLFESTEFFSQYKYYLVLMASFVSPEDQLQGRELVESKIPNLIQSLDGNSQISLAHLNPECYKSVPLDTNDGQPLALPLGASVPTDRSPELQEDENGEIIANYSSMWFIGIVLEKGNPKVEVKFETRIFRKAVNSEAETSNVLREGILIETELVERGQLYQYVSSPLLLGELTSPSTECQKNNLFKSPLPHKTKRPAESSIHAETPIKKQKYCTSNVS</sequence>
<dbReference type="SUPFAM" id="SSF55003">
    <property type="entry name" value="PAP/Archaeal CCA-adding enzyme, C-terminal domain"/>
    <property type="match status" value="1"/>
</dbReference>
<evidence type="ECO:0000256" key="1">
    <source>
        <dbReference type="ARBA" id="ARBA00001936"/>
    </source>
</evidence>
<evidence type="ECO:0000259" key="16">
    <source>
        <dbReference type="Pfam" id="PF04926"/>
    </source>
</evidence>
<evidence type="ECO:0000256" key="3">
    <source>
        <dbReference type="ARBA" id="ARBA00010912"/>
    </source>
</evidence>
<reference evidence="19" key="1">
    <citation type="submission" date="2020-08" db="EMBL/GenBank/DDBJ databases">
        <title>Spodoptera exigua strain:BAW_Kor-Di-RS1 Genome sequencing and assembly.</title>
        <authorList>
            <person name="Kim J."/>
            <person name="Nam H.Y."/>
            <person name="Kwon M."/>
            <person name="Choi J.H."/>
            <person name="Cho S.R."/>
            <person name="Kim G.-H."/>
        </authorList>
    </citation>
    <scope>NUCLEOTIDE SEQUENCE</scope>
    <source>
        <strain evidence="19">BAW_Kor-Di-RS1</strain>
        <tissue evidence="19">Whole-body</tissue>
    </source>
</reference>
<keyword evidence="9 14" id="KW-0460">Magnesium</keyword>
<keyword evidence="6 14" id="KW-0479">Metal-binding</keyword>
<evidence type="ECO:0000256" key="6">
    <source>
        <dbReference type="ARBA" id="ARBA00022723"/>
    </source>
</evidence>
<comment type="similarity">
    <text evidence="3 12">Belongs to the poly(A) polymerase family.</text>
</comment>
<dbReference type="SUPFAM" id="SSF81301">
    <property type="entry name" value="Nucleotidyltransferase"/>
    <property type="match status" value="1"/>
</dbReference>